<dbReference type="PANTHER" id="PTHR23069:SF0">
    <property type="entry name" value="TAT-BINDING HOMOLOG 7"/>
    <property type="match status" value="1"/>
</dbReference>
<organism evidence="7 8">
    <name type="scientific">Cotesia congregata</name>
    <name type="common">Parasitoid wasp</name>
    <name type="synonym">Apanteles congregatus</name>
    <dbReference type="NCBI Taxonomy" id="51543"/>
    <lineage>
        <taxon>Eukaryota</taxon>
        <taxon>Metazoa</taxon>
        <taxon>Ecdysozoa</taxon>
        <taxon>Arthropoda</taxon>
        <taxon>Hexapoda</taxon>
        <taxon>Insecta</taxon>
        <taxon>Pterygota</taxon>
        <taxon>Neoptera</taxon>
        <taxon>Endopterygota</taxon>
        <taxon>Hymenoptera</taxon>
        <taxon>Apocrita</taxon>
        <taxon>Ichneumonoidea</taxon>
        <taxon>Braconidae</taxon>
        <taxon>Microgastrinae</taxon>
        <taxon>Cotesia</taxon>
    </lineage>
</organism>
<sequence>MSNLKDFSFIGGLQKHIEIVKEMILFPLVYGELYSKFNLKPPRGLLFYGPPGTGKTLVASALAIECSNSERKVAFISRKGSDCLSKYVGESERKLRKIFHTAQQTKPCIIFFDEVDGLAPTRSSRQDFVHASVVSTLLALMDGLDNNSEIIVVGATNRLEAIDPALRRPGRFDRELYFPLPCYIARKDILSVYVKNWKQKPSVKFLAYLASKTVGYCGSDLQALCAEAVMCCVRRHYPQIYLSKTKLNINEKSLKVSFIKYYL</sequence>
<reference evidence="7" key="1">
    <citation type="submission" date="2021-04" db="EMBL/GenBank/DDBJ databases">
        <authorList>
            <person name="Chebbi M.A.C M."/>
        </authorList>
    </citation>
    <scope>NUCLEOTIDE SEQUENCE</scope>
</reference>
<dbReference type="PRINTS" id="PR00819">
    <property type="entry name" value="CBXCFQXSUPER"/>
</dbReference>
<dbReference type="GO" id="GO:0045815">
    <property type="term" value="P:transcription initiation-coupled chromatin remodeling"/>
    <property type="evidence" value="ECO:0007669"/>
    <property type="project" value="TreeGrafter"/>
</dbReference>
<keyword evidence="3 5" id="KW-0067">ATP-binding</keyword>
<evidence type="ECO:0000256" key="4">
    <source>
        <dbReference type="ARBA" id="ARBA00023117"/>
    </source>
</evidence>
<dbReference type="GO" id="GO:0006337">
    <property type="term" value="P:nucleosome disassembly"/>
    <property type="evidence" value="ECO:0007669"/>
    <property type="project" value="TreeGrafter"/>
</dbReference>
<dbReference type="OrthoDB" id="5421at2759"/>
<evidence type="ECO:0000256" key="1">
    <source>
        <dbReference type="ARBA" id="ARBA00006914"/>
    </source>
</evidence>
<dbReference type="GO" id="GO:0005524">
    <property type="term" value="F:ATP binding"/>
    <property type="evidence" value="ECO:0007669"/>
    <property type="project" value="UniProtKB-KW"/>
</dbReference>
<dbReference type="FunFam" id="3.40.50.300:FF:000061">
    <property type="entry name" value="ATPase family, AAA domain-containing 2"/>
    <property type="match status" value="1"/>
</dbReference>
<dbReference type="InterPro" id="IPR003959">
    <property type="entry name" value="ATPase_AAA_core"/>
</dbReference>
<dbReference type="GO" id="GO:0003682">
    <property type="term" value="F:chromatin binding"/>
    <property type="evidence" value="ECO:0007669"/>
    <property type="project" value="TreeGrafter"/>
</dbReference>
<dbReference type="GO" id="GO:0016887">
    <property type="term" value="F:ATP hydrolysis activity"/>
    <property type="evidence" value="ECO:0007669"/>
    <property type="project" value="InterPro"/>
</dbReference>
<keyword evidence="4" id="KW-0103">Bromodomain</keyword>
<dbReference type="InterPro" id="IPR003593">
    <property type="entry name" value="AAA+_ATPase"/>
</dbReference>
<protein>
    <submittedName>
        <fullName evidence="7">Similar to Atad2: ATPase family AAA domain-containing protein 2 (Mus musculus)</fullName>
    </submittedName>
</protein>
<comment type="similarity">
    <text evidence="1 5">Belongs to the AAA ATPase family.</text>
</comment>
<dbReference type="Pfam" id="PF00004">
    <property type="entry name" value="AAA"/>
    <property type="match status" value="1"/>
</dbReference>
<proteinExistence type="inferred from homology"/>
<gene>
    <name evidence="7" type="ORF">HICCMSTLAB_LOCUS9795</name>
</gene>
<dbReference type="Pfam" id="PF17862">
    <property type="entry name" value="AAA_lid_3"/>
    <property type="match status" value="1"/>
</dbReference>
<dbReference type="AlphaFoldDB" id="A0A8J2HJ06"/>
<dbReference type="Proteomes" id="UP000786811">
    <property type="component" value="Unassembled WGS sequence"/>
</dbReference>
<evidence type="ECO:0000256" key="2">
    <source>
        <dbReference type="ARBA" id="ARBA00022741"/>
    </source>
</evidence>
<evidence type="ECO:0000313" key="7">
    <source>
        <dbReference type="EMBL" id="CAG5100722.1"/>
    </source>
</evidence>
<dbReference type="InterPro" id="IPR045199">
    <property type="entry name" value="ATAD2-like"/>
</dbReference>
<dbReference type="GO" id="GO:0006334">
    <property type="term" value="P:nucleosome assembly"/>
    <property type="evidence" value="ECO:0007669"/>
    <property type="project" value="TreeGrafter"/>
</dbReference>
<dbReference type="GO" id="GO:0005634">
    <property type="term" value="C:nucleus"/>
    <property type="evidence" value="ECO:0007669"/>
    <property type="project" value="TreeGrafter"/>
</dbReference>
<comment type="caution">
    <text evidence="7">The sequence shown here is derived from an EMBL/GenBank/DDBJ whole genome shotgun (WGS) entry which is preliminary data.</text>
</comment>
<evidence type="ECO:0000259" key="6">
    <source>
        <dbReference type="SMART" id="SM00382"/>
    </source>
</evidence>
<feature type="domain" description="AAA+ ATPase" evidence="6">
    <location>
        <begin position="41"/>
        <end position="182"/>
    </location>
</feature>
<accession>A0A8J2HJ06</accession>
<dbReference type="Gene3D" id="3.40.50.300">
    <property type="entry name" value="P-loop containing nucleotide triphosphate hydrolases"/>
    <property type="match status" value="1"/>
</dbReference>
<name>A0A8J2HJ06_COTCN</name>
<dbReference type="GO" id="GO:0042393">
    <property type="term" value="F:histone binding"/>
    <property type="evidence" value="ECO:0007669"/>
    <property type="project" value="TreeGrafter"/>
</dbReference>
<dbReference type="InterPro" id="IPR000641">
    <property type="entry name" value="CbxX/CfxQ"/>
</dbReference>
<dbReference type="InterPro" id="IPR041569">
    <property type="entry name" value="AAA_lid_3"/>
</dbReference>
<evidence type="ECO:0000313" key="8">
    <source>
        <dbReference type="Proteomes" id="UP000786811"/>
    </source>
</evidence>
<evidence type="ECO:0000256" key="3">
    <source>
        <dbReference type="ARBA" id="ARBA00022840"/>
    </source>
</evidence>
<dbReference type="SUPFAM" id="SSF52540">
    <property type="entry name" value="P-loop containing nucleoside triphosphate hydrolases"/>
    <property type="match status" value="1"/>
</dbReference>
<evidence type="ECO:0000256" key="5">
    <source>
        <dbReference type="RuleBase" id="RU003651"/>
    </source>
</evidence>
<dbReference type="PROSITE" id="PS00674">
    <property type="entry name" value="AAA"/>
    <property type="match status" value="1"/>
</dbReference>
<dbReference type="PANTHER" id="PTHR23069">
    <property type="entry name" value="AAA DOMAIN-CONTAINING"/>
    <property type="match status" value="1"/>
</dbReference>
<dbReference type="SMART" id="SM00382">
    <property type="entry name" value="AAA"/>
    <property type="match status" value="1"/>
</dbReference>
<dbReference type="InterPro" id="IPR027417">
    <property type="entry name" value="P-loop_NTPase"/>
</dbReference>
<keyword evidence="8" id="KW-1185">Reference proteome</keyword>
<dbReference type="InterPro" id="IPR003960">
    <property type="entry name" value="ATPase_AAA_CS"/>
</dbReference>
<keyword evidence="2 5" id="KW-0547">Nucleotide-binding</keyword>
<dbReference type="Gene3D" id="1.10.8.60">
    <property type="match status" value="1"/>
</dbReference>
<dbReference type="EMBL" id="CAJNRD030001122">
    <property type="protein sequence ID" value="CAG5100722.1"/>
    <property type="molecule type" value="Genomic_DNA"/>
</dbReference>